<evidence type="ECO:0000256" key="1">
    <source>
        <dbReference type="ARBA" id="ARBA00004141"/>
    </source>
</evidence>
<name>A0A0W0FDQ2_MONRR</name>
<dbReference type="eggNOG" id="ENOG502QU4U">
    <property type="taxonomic scope" value="Eukaryota"/>
</dbReference>
<feature type="transmembrane region" description="Helical" evidence="5">
    <location>
        <begin position="122"/>
        <end position="139"/>
    </location>
</feature>
<feature type="transmembrane region" description="Helical" evidence="5">
    <location>
        <begin position="242"/>
        <end position="260"/>
    </location>
</feature>
<dbReference type="InterPro" id="IPR007568">
    <property type="entry name" value="RTA1"/>
</dbReference>
<feature type="transmembrane region" description="Helical" evidence="5">
    <location>
        <begin position="49"/>
        <end position="70"/>
    </location>
</feature>
<dbReference type="PANTHER" id="PTHR31465:SF1">
    <property type="entry name" value="PROTEIN RTA1-RELATED"/>
    <property type="match status" value="1"/>
</dbReference>
<comment type="subcellular location">
    <subcellularLocation>
        <location evidence="1">Membrane</location>
        <topology evidence="1">Multi-pass membrane protein</topology>
    </subcellularLocation>
</comment>
<comment type="caution">
    <text evidence="6">The sequence shown here is derived from an EMBL/GenBank/DDBJ whole genome shotgun (WGS) entry which is preliminary data.</text>
</comment>
<protein>
    <submittedName>
        <fullName evidence="6">Uncharacterized protein</fullName>
    </submittedName>
</protein>
<evidence type="ECO:0000313" key="7">
    <source>
        <dbReference type="Proteomes" id="UP000054988"/>
    </source>
</evidence>
<keyword evidence="2 5" id="KW-0812">Transmembrane</keyword>
<evidence type="ECO:0000256" key="2">
    <source>
        <dbReference type="ARBA" id="ARBA00022692"/>
    </source>
</evidence>
<dbReference type="EMBL" id="LATX01002080">
    <property type="protein sequence ID" value="KTB34419.1"/>
    <property type="molecule type" value="Genomic_DNA"/>
</dbReference>
<proteinExistence type="predicted"/>
<evidence type="ECO:0000313" key="6">
    <source>
        <dbReference type="EMBL" id="KTB34419.1"/>
    </source>
</evidence>
<dbReference type="PANTHER" id="PTHR31465">
    <property type="entry name" value="PROTEIN RTA1-RELATED"/>
    <property type="match status" value="1"/>
</dbReference>
<feature type="transmembrane region" description="Helical" evidence="5">
    <location>
        <begin position="82"/>
        <end position="110"/>
    </location>
</feature>
<gene>
    <name evidence="6" type="ORF">WG66_13010</name>
</gene>
<sequence length="291" mass="32799">MSSANPEQNERLFVLYHYVPSLPAGILFTVVFGLSAIMHMWQICRTKTWYFIPMLVGVLMEAIGYVGRILSHYDTVKLGPYILQTLLILVAPALIAASIYIILGRIIVAVEAEQYSLVPVRWLTKTFVAGDILSFFMQASGGGLMAGSPETMLHTGEKVIIAGLFIQLLWFGFFIITSLVFHIRIRRNPTPAAVAHRAPVSWQTLLWALYAASALIMVRSIFRVVEYIQGNDGYLLRHEVYLYVFDAALMSVAVILFNIYHPSKVLVKQKPNRKRHNANTNLDTYMMVQSA</sequence>
<accession>A0A0W0FDQ2</accession>
<reference evidence="6 7" key="1">
    <citation type="submission" date="2015-12" db="EMBL/GenBank/DDBJ databases">
        <title>Draft genome sequence of Moniliophthora roreri, the causal agent of frosty pod rot of cacao.</title>
        <authorList>
            <person name="Aime M.C."/>
            <person name="Diaz-Valderrama J.R."/>
            <person name="Kijpornyongpan T."/>
            <person name="Phillips-Mora W."/>
        </authorList>
    </citation>
    <scope>NUCLEOTIDE SEQUENCE [LARGE SCALE GENOMIC DNA]</scope>
    <source>
        <strain evidence="6 7">MCA 2952</strain>
    </source>
</reference>
<dbReference type="Proteomes" id="UP000054988">
    <property type="component" value="Unassembled WGS sequence"/>
</dbReference>
<organism evidence="6 7">
    <name type="scientific">Moniliophthora roreri</name>
    <name type="common">Frosty pod rot fungus</name>
    <name type="synonym">Monilia roreri</name>
    <dbReference type="NCBI Taxonomy" id="221103"/>
    <lineage>
        <taxon>Eukaryota</taxon>
        <taxon>Fungi</taxon>
        <taxon>Dikarya</taxon>
        <taxon>Basidiomycota</taxon>
        <taxon>Agaricomycotina</taxon>
        <taxon>Agaricomycetes</taxon>
        <taxon>Agaricomycetidae</taxon>
        <taxon>Agaricales</taxon>
        <taxon>Marasmiineae</taxon>
        <taxon>Marasmiaceae</taxon>
        <taxon>Moniliophthora</taxon>
    </lineage>
</organism>
<evidence type="ECO:0000256" key="5">
    <source>
        <dbReference type="SAM" id="Phobius"/>
    </source>
</evidence>
<keyword evidence="4 5" id="KW-0472">Membrane</keyword>
<evidence type="ECO:0000256" key="4">
    <source>
        <dbReference type="ARBA" id="ARBA00023136"/>
    </source>
</evidence>
<dbReference type="GO" id="GO:0016020">
    <property type="term" value="C:membrane"/>
    <property type="evidence" value="ECO:0007669"/>
    <property type="project" value="UniProtKB-SubCell"/>
</dbReference>
<keyword evidence="3 5" id="KW-1133">Transmembrane helix</keyword>
<feature type="transmembrane region" description="Helical" evidence="5">
    <location>
        <begin position="159"/>
        <end position="183"/>
    </location>
</feature>
<dbReference type="AlphaFoldDB" id="A0A0W0FDQ2"/>
<evidence type="ECO:0000256" key="3">
    <source>
        <dbReference type="ARBA" id="ARBA00022989"/>
    </source>
</evidence>
<feature type="transmembrane region" description="Helical" evidence="5">
    <location>
        <begin position="204"/>
        <end position="222"/>
    </location>
</feature>
<dbReference type="Pfam" id="PF04479">
    <property type="entry name" value="RTA1"/>
    <property type="match status" value="1"/>
</dbReference>
<feature type="transmembrane region" description="Helical" evidence="5">
    <location>
        <begin position="15"/>
        <end position="37"/>
    </location>
</feature>